<dbReference type="AlphaFoldDB" id="A0A1I8BHR6"/>
<organism evidence="1 2">
    <name type="scientific">Meloidogyne hapla</name>
    <name type="common">Root-knot nematode worm</name>
    <dbReference type="NCBI Taxonomy" id="6305"/>
    <lineage>
        <taxon>Eukaryota</taxon>
        <taxon>Metazoa</taxon>
        <taxon>Ecdysozoa</taxon>
        <taxon>Nematoda</taxon>
        <taxon>Chromadorea</taxon>
        <taxon>Rhabditida</taxon>
        <taxon>Tylenchina</taxon>
        <taxon>Tylenchomorpha</taxon>
        <taxon>Tylenchoidea</taxon>
        <taxon>Meloidogynidae</taxon>
        <taxon>Meloidogyninae</taxon>
        <taxon>Meloidogyne</taxon>
    </lineage>
</organism>
<protein>
    <submittedName>
        <fullName evidence="2">SAM domain-containing protein</fullName>
    </submittedName>
</protein>
<proteinExistence type="predicted"/>
<dbReference type="Proteomes" id="UP000095281">
    <property type="component" value="Unplaced"/>
</dbReference>
<evidence type="ECO:0000313" key="1">
    <source>
        <dbReference type="Proteomes" id="UP000095281"/>
    </source>
</evidence>
<keyword evidence="1" id="KW-1185">Reference proteome</keyword>
<sequence length="179" mass="19874">MNGLDLGGQILKVGRCVTPPDALHYLSSGGSTSALPAAAAIELFLNHLSDTVFFMSRSADLHKIIHAKLDNNFESVNITDPDNLPIVRVSDTKFNGMTAEKQQELVMELLPPNIKAHCNFYSNIYDLRAVKKFLISSETFSNILFDLNVTFKDIDLINHLGIKRAKQVVIFHLSSIMSN</sequence>
<name>A0A1I8BHR6_MELHA</name>
<accession>A0A1I8BHR6</accession>
<dbReference type="WBParaSite" id="MhA1_Contig2564.frz3.gene2">
    <property type="protein sequence ID" value="MhA1_Contig2564.frz3.gene2"/>
    <property type="gene ID" value="MhA1_Contig2564.frz3.gene2"/>
</dbReference>
<reference evidence="2" key="1">
    <citation type="submission" date="2016-11" db="UniProtKB">
        <authorList>
            <consortium name="WormBaseParasite"/>
        </authorList>
    </citation>
    <scope>IDENTIFICATION</scope>
</reference>
<evidence type="ECO:0000313" key="2">
    <source>
        <dbReference type="WBParaSite" id="MhA1_Contig2564.frz3.gene2"/>
    </source>
</evidence>